<sequence>MAGGDSTTRAATPPLPWKTRLVLAGHTFAVDCSCRSNGTVNRGLMNFLDLKAPPSAKPINGVTSSDITVDPSRNLWFRLYSITPADSHTKLPVIVYFHGGGFAFFSADTKPYDDFCRRLASGLQAIVISVNYRLAPEHRFPSQYDDGLDTLKFLDDDDSLHLPQYADLSRCFLAGDSAGGNIAHHVTLRVATNHREFEKLKIAGLIAIQAFFGGEERTESELRLTNVPSVKLERSDWMWRAFLPLGSDRNHEAAHVFSGVDVSGVEKYPAAMVVVGGFDPLQDWQKRFYEWLNKAGKEAYLVEYPNAIHAFYVFPELPESSLLIAEVREFVQKQSLSSK</sequence>
<proteinExistence type="inferred from homology"/>
<feature type="domain" description="Alpha/beta hydrolase fold-3" evidence="2">
    <location>
        <begin position="94"/>
        <end position="312"/>
    </location>
</feature>
<dbReference type="GO" id="GO:0009860">
    <property type="term" value="P:pollen tube growth"/>
    <property type="evidence" value="ECO:0007669"/>
    <property type="project" value="TreeGrafter"/>
</dbReference>
<evidence type="ECO:0000313" key="3">
    <source>
        <dbReference type="EMBL" id="KAE9446179.1"/>
    </source>
</evidence>
<dbReference type="GO" id="GO:0052689">
    <property type="term" value="F:carboxylic ester hydrolase activity"/>
    <property type="evidence" value="ECO:0007669"/>
    <property type="project" value="TreeGrafter"/>
</dbReference>
<dbReference type="SUPFAM" id="SSF53474">
    <property type="entry name" value="alpha/beta-Hydrolases"/>
    <property type="match status" value="1"/>
</dbReference>
<evidence type="ECO:0000256" key="1">
    <source>
        <dbReference type="ARBA" id="ARBA00010515"/>
    </source>
</evidence>
<comment type="caution">
    <text evidence="3">The sequence shown here is derived from an EMBL/GenBank/DDBJ whole genome shotgun (WGS) entry which is preliminary data.</text>
</comment>
<comment type="similarity">
    <text evidence="1">Belongs to the 'GDXG' lipolytic enzyme family.</text>
</comment>
<name>A0A6A4KTK8_9ERIC</name>
<gene>
    <name evidence="3" type="ORF">C3L33_21924</name>
</gene>
<organism evidence="3">
    <name type="scientific">Rhododendron williamsianum</name>
    <dbReference type="NCBI Taxonomy" id="262921"/>
    <lineage>
        <taxon>Eukaryota</taxon>
        <taxon>Viridiplantae</taxon>
        <taxon>Streptophyta</taxon>
        <taxon>Embryophyta</taxon>
        <taxon>Tracheophyta</taxon>
        <taxon>Spermatophyta</taxon>
        <taxon>Magnoliopsida</taxon>
        <taxon>eudicotyledons</taxon>
        <taxon>Gunneridae</taxon>
        <taxon>Pentapetalae</taxon>
        <taxon>asterids</taxon>
        <taxon>Ericales</taxon>
        <taxon>Ericaceae</taxon>
        <taxon>Ericoideae</taxon>
        <taxon>Rhodoreae</taxon>
        <taxon>Rhododendron</taxon>
    </lineage>
</organism>
<dbReference type="OrthoDB" id="408631at2759"/>
<evidence type="ECO:0000259" key="2">
    <source>
        <dbReference type="Pfam" id="PF07859"/>
    </source>
</evidence>
<dbReference type="InterPro" id="IPR050466">
    <property type="entry name" value="Carboxylest/Gibb_receptor"/>
</dbReference>
<dbReference type="Pfam" id="PF07859">
    <property type="entry name" value="Abhydrolase_3"/>
    <property type="match status" value="1"/>
</dbReference>
<dbReference type="PANTHER" id="PTHR23024">
    <property type="entry name" value="ARYLACETAMIDE DEACETYLASE"/>
    <property type="match status" value="1"/>
</dbReference>
<protein>
    <recommendedName>
        <fullName evidence="2">Alpha/beta hydrolase fold-3 domain-containing protein</fullName>
    </recommendedName>
</protein>
<dbReference type="AlphaFoldDB" id="A0A6A4KTK8"/>
<feature type="non-terminal residue" evidence="3">
    <location>
        <position position="1"/>
    </location>
</feature>
<reference evidence="3" key="1">
    <citation type="journal article" date="2019" name="Genome Biol. Evol.">
        <title>The Rhododendron genome and chromosomal organization provide insight into shared whole-genome duplications across the heath family (Ericaceae).</title>
        <authorList>
            <person name="Soza V.L."/>
            <person name="Lindsley D."/>
            <person name="Waalkes A."/>
            <person name="Ramage E."/>
            <person name="Patwardhan R.P."/>
            <person name="Burton J.N."/>
            <person name="Adey A."/>
            <person name="Kumar A."/>
            <person name="Qiu R."/>
            <person name="Shendure J."/>
            <person name="Hall B."/>
        </authorList>
    </citation>
    <scope>NUCLEOTIDE SEQUENCE</scope>
    <source>
        <strain evidence="3">RSF 1966-606</strain>
    </source>
</reference>
<dbReference type="EMBL" id="QEFC01003813">
    <property type="protein sequence ID" value="KAE9446179.1"/>
    <property type="molecule type" value="Genomic_DNA"/>
</dbReference>
<dbReference type="InterPro" id="IPR013094">
    <property type="entry name" value="AB_hydrolase_3"/>
</dbReference>
<dbReference type="InterPro" id="IPR029058">
    <property type="entry name" value="AB_hydrolase_fold"/>
</dbReference>
<accession>A0A6A4KTK8</accession>
<dbReference type="PANTHER" id="PTHR23024:SF24">
    <property type="entry name" value="ALPHA_BETA HYDROLASE FOLD-3 DOMAIN-CONTAINING PROTEIN"/>
    <property type="match status" value="1"/>
</dbReference>
<dbReference type="Gene3D" id="3.40.50.1820">
    <property type="entry name" value="alpha/beta hydrolase"/>
    <property type="match status" value="1"/>
</dbReference>